<sequence>MSLGSEATGKEDRWCEGRTCDRESEARTKLQTRRTPTGPSSDPGRTRHVAADSPKSALSLRDCSENEPKSSKIHNIRIRAPFLTFFVCTQKIEDGEEVAVEEVEDEQSKMEGMASIALLLDGSISGHFVQLPESVYYQMGQSRLFITTSYLSVKQPTTPTPPSANPKPSSKDIRSSSFPFD</sequence>
<feature type="region of interest" description="Disordered" evidence="1">
    <location>
        <begin position="1"/>
        <end position="69"/>
    </location>
</feature>
<proteinExistence type="predicted"/>
<dbReference type="EMBL" id="NBSK02000002">
    <property type="protein sequence ID" value="KAJ0222842.1"/>
    <property type="molecule type" value="Genomic_DNA"/>
</dbReference>
<evidence type="ECO:0000313" key="2">
    <source>
        <dbReference type="EMBL" id="KAJ0222842.1"/>
    </source>
</evidence>
<dbReference type="Proteomes" id="UP000235145">
    <property type="component" value="Unassembled WGS sequence"/>
</dbReference>
<gene>
    <name evidence="2" type="ORF">LSAT_V11C200057850</name>
</gene>
<evidence type="ECO:0000313" key="3">
    <source>
        <dbReference type="Proteomes" id="UP000235145"/>
    </source>
</evidence>
<reference evidence="2 3" key="1">
    <citation type="journal article" date="2017" name="Nat. Commun.">
        <title>Genome assembly with in vitro proximity ligation data and whole-genome triplication in lettuce.</title>
        <authorList>
            <person name="Reyes-Chin-Wo S."/>
            <person name="Wang Z."/>
            <person name="Yang X."/>
            <person name="Kozik A."/>
            <person name="Arikit S."/>
            <person name="Song C."/>
            <person name="Xia L."/>
            <person name="Froenicke L."/>
            <person name="Lavelle D.O."/>
            <person name="Truco M.J."/>
            <person name="Xia R."/>
            <person name="Zhu S."/>
            <person name="Xu C."/>
            <person name="Xu H."/>
            <person name="Xu X."/>
            <person name="Cox K."/>
            <person name="Korf I."/>
            <person name="Meyers B.C."/>
            <person name="Michelmore R.W."/>
        </authorList>
    </citation>
    <scope>NUCLEOTIDE SEQUENCE [LARGE SCALE GENOMIC DNA]</scope>
    <source>
        <strain evidence="3">cv. Salinas</strain>
        <tissue evidence="2">Seedlings</tissue>
    </source>
</reference>
<protein>
    <submittedName>
        <fullName evidence="2">Uncharacterized protein</fullName>
    </submittedName>
</protein>
<evidence type="ECO:0000256" key="1">
    <source>
        <dbReference type="SAM" id="MobiDB-lite"/>
    </source>
</evidence>
<organism evidence="2 3">
    <name type="scientific">Lactuca sativa</name>
    <name type="common">Garden lettuce</name>
    <dbReference type="NCBI Taxonomy" id="4236"/>
    <lineage>
        <taxon>Eukaryota</taxon>
        <taxon>Viridiplantae</taxon>
        <taxon>Streptophyta</taxon>
        <taxon>Embryophyta</taxon>
        <taxon>Tracheophyta</taxon>
        <taxon>Spermatophyta</taxon>
        <taxon>Magnoliopsida</taxon>
        <taxon>eudicotyledons</taxon>
        <taxon>Gunneridae</taxon>
        <taxon>Pentapetalae</taxon>
        <taxon>asterids</taxon>
        <taxon>campanulids</taxon>
        <taxon>Asterales</taxon>
        <taxon>Asteraceae</taxon>
        <taxon>Cichorioideae</taxon>
        <taxon>Cichorieae</taxon>
        <taxon>Lactucinae</taxon>
        <taxon>Lactuca</taxon>
    </lineage>
</organism>
<dbReference type="AlphaFoldDB" id="A0A9R1XWS1"/>
<name>A0A9R1XWS1_LACSA</name>
<feature type="region of interest" description="Disordered" evidence="1">
    <location>
        <begin position="154"/>
        <end position="181"/>
    </location>
</feature>
<accession>A0A9R1XWS1</accession>
<keyword evidence="3" id="KW-1185">Reference proteome</keyword>
<comment type="caution">
    <text evidence="2">The sequence shown here is derived from an EMBL/GenBank/DDBJ whole genome shotgun (WGS) entry which is preliminary data.</text>
</comment>
<feature type="compositionally biased region" description="Basic and acidic residues" evidence="1">
    <location>
        <begin position="8"/>
        <end position="28"/>
    </location>
</feature>